<keyword evidence="3 4" id="KW-0539">Nucleus</keyword>
<dbReference type="FunFam" id="2.40.50.140:FF:000191">
    <property type="entry name" value="DNA-directed RNA polymerases I, II, and III subunit RPABC3"/>
    <property type="match status" value="1"/>
</dbReference>
<dbReference type="GO" id="GO:0005665">
    <property type="term" value="C:RNA polymerase II, core complex"/>
    <property type="evidence" value="ECO:0007669"/>
    <property type="project" value="UniProtKB-UniRule"/>
</dbReference>
<dbReference type="PANTHER" id="PTHR10917:SF0">
    <property type="entry name" value="DNA-DIRECTED RNA POLYMERASES I, II, AND III SUBUNIT RPABC3"/>
    <property type="match status" value="1"/>
</dbReference>
<reference evidence="5 6" key="1">
    <citation type="submission" date="2021-11" db="EMBL/GenBank/DDBJ databases">
        <title>Black yeast isolated from Biological Soil Crust.</title>
        <authorList>
            <person name="Kurbessoian T."/>
        </authorList>
    </citation>
    <scope>NUCLEOTIDE SEQUENCE [LARGE SCALE GENOMIC DNA]</scope>
    <source>
        <strain evidence="5 6">CCFEE 5522</strain>
    </source>
</reference>
<dbReference type="GO" id="GO:0005666">
    <property type="term" value="C:RNA polymerase III complex"/>
    <property type="evidence" value="ECO:0007669"/>
    <property type="project" value="TreeGrafter"/>
</dbReference>
<dbReference type="InterPro" id="IPR005570">
    <property type="entry name" value="RPABC3"/>
</dbReference>
<name>A0AAV9JG58_9PEZI</name>
<evidence type="ECO:0000256" key="2">
    <source>
        <dbReference type="ARBA" id="ARBA00008912"/>
    </source>
</evidence>
<evidence type="ECO:0000256" key="4">
    <source>
        <dbReference type="PIRNR" id="PIRNR000779"/>
    </source>
</evidence>
<dbReference type="SUPFAM" id="SSF50249">
    <property type="entry name" value="Nucleic acid-binding proteins"/>
    <property type="match status" value="1"/>
</dbReference>
<comment type="function">
    <text evidence="4">DNA-dependent RNA polymerase catalyzes the transcription of DNA into RNA using the four ribonucleoside triphosphates as substrates. Common component of RNA polymerases I, II and III which synthesize ribosomal RNA precursors, mRNA precursors and many functional non-coding RNAs, and small RNAs, such as 5S rRNA and tRNAs, respectively.</text>
</comment>
<comment type="subcellular location">
    <subcellularLocation>
        <location evidence="1">Nucleus</location>
    </subcellularLocation>
</comment>
<evidence type="ECO:0000313" key="5">
    <source>
        <dbReference type="EMBL" id="KAK4544323.1"/>
    </source>
</evidence>
<dbReference type="GO" id="GO:0005736">
    <property type="term" value="C:RNA polymerase I complex"/>
    <property type="evidence" value="ECO:0007669"/>
    <property type="project" value="TreeGrafter"/>
</dbReference>
<dbReference type="PIRSF" id="PIRSF000779">
    <property type="entry name" value="RNA_pol_Rpb8"/>
    <property type="match status" value="1"/>
</dbReference>
<dbReference type="EMBL" id="JAVFHQ010000025">
    <property type="protein sequence ID" value="KAK4544323.1"/>
    <property type="molecule type" value="Genomic_DNA"/>
</dbReference>
<dbReference type="GO" id="GO:0006351">
    <property type="term" value="P:DNA-templated transcription"/>
    <property type="evidence" value="ECO:0007669"/>
    <property type="project" value="UniProtKB-UniRule"/>
</dbReference>
<organism evidence="5 6">
    <name type="scientific">Oleoguttula mirabilis</name>
    <dbReference type="NCBI Taxonomy" id="1507867"/>
    <lineage>
        <taxon>Eukaryota</taxon>
        <taxon>Fungi</taxon>
        <taxon>Dikarya</taxon>
        <taxon>Ascomycota</taxon>
        <taxon>Pezizomycotina</taxon>
        <taxon>Dothideomycetes</taxon>
        <taxon>Dothideomycetidae</taxon>
        <taxon>Mycosphaerellales</taxon>
        <taxon>Teratosphaeriaceae</taxon>
        <taxon>Oleoguttula</taxon>
    </lineage>
</organism>
<keyword evidence="6" id="KW-1185">Reference proteome</keyword>
<dbReference type="Proteomes" id="UP001324427">
    <property type="component" value="Unassembled WGS sequence"/>
</dbReference>
<dbReference type="AlphaFoldDB" id="A0AAV9JG58"/>
<dbReference type="PANTHER" id="PTHR10917">
    <property type="entry name" value="DNA-DIRECTED RNA POLYMERASES I, II, AND III SUBUNIT RPABC3"/>
    <property type="match status" value="1"/>
</dbReference>
<protein>
    <recommendedName>
        <fullName evidence="4">DNA-directed RNA polymerases I, II, and III subunit RPABC3</fullName>
    </recommendedName>
</protein>
<dbReference type="Gene3D" id="2.40.50.140">
    <property type="entry name" value="Nucleic acid-binding proteins"/>
    <property type="match status" value="1"/>
</dbReference>
<evidence type="ECO:0000256" key="3">
    <source>
        <dbReference type="ARBA" id="ARBA00023242"/>
    </source>
</evidence>
<evidence type="ECO:0000313" key="6">
    <source>
        <dbReference type="Proteomes" id="UP001324427"/>
    </source>
</evidence>
<proteinExistence type="inferred from homology"/>
<evidence type="ECO:0000256" key="1">
    <source>
        <dbReference type="ARBA" id="ARBA00004123"/>
    </source>
</evidence>
<dbReference type="InterPro" id="IPR012340">
    <property type="entry name" value="NA-bd_OB-fold"/>
</dbReference>
<comment type="caution">
    <text evidence="5">The sequence shown here is derived from an EMBL/GenBank/DDBJ whole genome shotgun (WGS) entry which is preliminary data.</text>
</comment>
<dbReference type="Pfam" id="PF03870">
    <property type="entry name" value="RNA_pol_Rpb8"/>
    <property type="match status" value="1"/>
</dbReference>
<comment type="similarity">
    <text evidence="2 4">Belongs to the eukaryotic RPB8 RNA polymerase subunit family.</text>
</comment>
<dbReference type="SMART" id="SM00658">
    <property type="entry name" value="RPOL8c"/>
    <property type="match status" value="1"/>
</dbReference>
<gene>
    <name evidence="5" type="ORF">LTR36_004214</name>
</gene>
<dbReference type="GO" id="GO:0003899">
    <property type="term" value="F:DNA-directed RNA polymerase activity"/>
    <property type="evidence" value="ECO:0007669"/>
    <property type="project" value="UniProtKB-UniRule"/>
</dbReference>
<accession>A0AAV9JG58</accession>
<sequence length="145" mass="16443">MSDAQLYEDSFTLTTLLDQTYDRVARVLGTSADSQVQLTLDVNSELFPLQTGENINLLIANTLNLDGTSEDRQKTGWRPAREGEQTLADLWDYVCYGKVYRHEDPGEGQNIKVYISFGGLLLCLDGPYKKLSPLRQDYVYLLLKK</sequence>